<dbReference type="SUPFAM" id="SSF50729">
    <property type="entry name" value="PH domain-like"/>
    <property type="match status" value="2"/>
</dbReference>
<evidence type="ECO:0008006" key="6">
    <source>
        <dbReference type="Google" id="ProtNLM"/>
    </source>
</evidence>
<keyword evidence="5" id="KW-1185">Reference proteome</keyword>
<feature type="domain" description="PH" evidence="2">
    <location>
        <begin position="210"/>
        <end position="309"/>
    </location>
</feature>
<dbReference type="InterPro" id="IPR011993">
    <property type="entry name" value="PH-like_dom_sf"/>
</dbReference>
<accession>A0A5C3L6X3</accession>
<dbReference type="EMBL" id="ML210156">
    <property type="protein sequence ID" value="TFK28435.1"/>
    <property type="molecule type" value="Genomic_DNA"/>
</dbReference>
<dbReference type="AlphaFoldDB" id="A0A5C3L6X3"/>
<dbReference type="Pfam" id="PF00169">
    <property type="entry name" value="PH"/>
    <property type="match status" value="1"/>
</dbReference>
<feature type="region of interest" description="Disordered" evidence="1">
    <location>
        <begin position="164"/>
        <end position="201"/>
    </location>
</feature>
<dbReference type="SMART" id="SM00285">
    <property type="entry name" value="PBD"/>
    <property type="match status" value="2"/>
</dbReference>
<protein>
    <recommendedName>
        <fullName evidence="6">Non-specific serine/threonine protein kinase</fullName>
    </recommendedName>
</protein>
<organism evidence="4 5">
    <name type="scientific">Coprinopsis marcescibilis</name>
    <name type="common">Agaric fungus</name>
    <name type="synonym">Psathyrella marcescibilis</name>
    <dbReference type="NCBI Taxonomy" id="230819"/>
    <lineage>
        <taxon>Eukaryota</taxon>
        <taxon>Fungi</taxon>
        <taxon>Dikarya</taxon>
        <taxon>Basidiomycota</taxon>
        <taxon>Agaricomycotina</taxon>
        <taxon>Agaricomycetes</taxon>
        <taxon>Agaricomycetidae</taxon>
        <taxon>Agaricales</taxon>
        <taxon>Agaricineae</taxon>
        <taxon>Psathyrellaceae</taxon>
        <taxon>Coprinopsis</taxon>
    </lineage>
</organism>
<feature type="domain" description="CRIB" evidence="3">
    <location>
        <begin position="314"/>
        <end position="327"/>
    </location>
</feature>
<dbReference type="InterPro" id="IPR036936">
    <property type="entry name" value="CRIB_dom_sf"/>
</dbReference>
<dbReference type="OrthoDB" id="248923at2759"/>
<evidence type="ECO:0000313" key="4">
    <source>
        <dbReference type="EMBL" id="TFK28435.1"/>
    </source>
</evidence>
<dbReference type="PROSITE" id="PS50003">
    <property type="entry name" value="PH_DOMAIN"/>
    <property type="match status" value="2"/>
</dbReference>
<dbReference type="Gene3D" id="3.90.810.10">
    <property type="entry name" value="CRIB domain"/>
    <property type="match status" value="1"/>
</dbReference>
<dbReference type="Proteomes" id="UP000307440">
    <property type="component" value="Unassembled WGS sequence"/>
</dbReference>
<feature type="domain" description="PH" evidence="2">
    <location>
        <begin position="30"/>
        <end position="125"/>
    </location>
</feature>
<dbReference type="STRING" id="230819.A0A5C3L6X3"/>
<feature type="compositionally biased region" description="Polar residues" evidence="1">
    <location>
        <begin position="454"/>
        <end position="473"/>
    </location>
</feature>
<reference evidence="4 5" key="1">
    <citation type="journal article" date="2019" name="Nat. Ecol. Evol.">
        <title>Megaphylogeny resolves global patterns of mushroom evolution.</title>
        <authorList>
            <person name="Varga T."/>
            <person name="Krizsan K."/>
            <person name="Foldi C."/>
            <person name="Dima B."/>
            <person name="Sanchez-Garcia M."/>
            <person name="Sanchez-Ramirez S."/>
            <person name="Szollosi G.J."/>
            <person name="Szarkandi J.G."/>
            <person name="Papp V."/>
            <person name="Albert L."/>
            <person name="Andreopoulos W."/>
            <person name="Angelini C."/>
            <person name="Antonin V."/>
            <person name="Barry K.W."/>
            <person name="Bougher N.L."/>
            <person name="Buchanan P."/>
            <person name="Buyck B."/>
            <person name="Bense V."/>
            <person name="Catcheside P."/>
            <person name="Chovatia M."/>
            <person name="Cooper J."/>
            <person name="Damon W."/>
            <person name="Desjardin D."/>
            <person name="Finy P."/>
            <person name="Geml J."/>
            <person name="Haridas S."/>
            <person name="Hughes K."/>
            <person name="Justo A."/>
            <person name="Karasinski D."/>
            <person name="Kautmanova I."/>
            <person name="Kiss B."/>
            <person name="Kocsube S."/>
            <person name="Kotiranta H."/>
            <person name="LaButti K.M."/>
            <person name="Lechner B.E."/>
            <person name="Liimatainen K."/>
            <person name="Lipzen A."/>
            <person name="Lukacs Z."/>
            <person name="Mihaltcheva S."/>
            <person name="Morgado L.N."/>
            <person name="Niskanen T."/>
            <person name="Noordeloos M.E."/>
            <person name="Ohm R.A."/>
            <person name="Ortiz-Santana B."/>
            <person name="Ovrebo C."/>
            <person name="Racz N."/>
            <person name="Riley R."/>
            <person name="Savchenko A."/>
            <person name="Shiryaev A."/>
            <person name="Soop K."/>
            <person name="Spirin V."/>
            <person name="Szebenyi C."/>
            <person name="Tomsovsky M."/>
            <person name="Tulloss R.E."/>
            <person name="Uehling J."/>
            <person name="Grigoriev I.V."/>
            <person name="Vagvolgyi C."/>
            <person name="Papp T."/>
            <person name="Martin F.M."/>
            <person name="Miettinen O."/>
            <person name="Hibbett D.S."/>
            <person name="Nagy L.G."/>
        </authorList>
    </citation>
    <scope>NUCLEOTIDE SEQUENCE [LARGE SCALE GENOMIC DNA]</scope>
    <source>
        <strain evidence="4 5">CBS 121175</strain>
    </source>
</reference>
<sequence>MSTAAKAAAVQGVKNAASNATNPSTSTSPIVIRTGTLYYRERSAFGGRAWKSKGVTLDESGLTIHQPASSRHLRIPLLSVVELERTDLMPHSLSIRCASGKTHHIAFDSDSDLYDWRDDMYSRCPLGMAATNPFNFQHTGHIGASGATGTFAEATTLSSYEEMMGRSTPATTPPAPAAISSRSRSAQTAAARRRSNPLKGTHVILNNNNNLNAEGVYFIKQTGMFAGWYWKERWLSLKGELLTVHTRKTKASPPAKEIPLSTITSVEPDPKRSNCLIVSTTRRETCINILFPTDRELYAWREAIYLRSGLSAVISTPTNFVHAMHVTYDEATGELKGLPDQWKTALYPSHSAHIVKLPIQPTNGSNGANNSNRSARRRSHPSSRSPDADAASSPPLFSNLTRVPPPSTSADTDDGASPLRDAAIRPPPSSAVKRSGSVGPIPGTRTQAAPRVAQSLSSDSQLMAGTSVGSDGTLVSVSPHVLTGKSVLKVDELGPVQE</sequence>
<feature type="compositionally biased region" description="Low complexity" evidence="1">
    <location>
        <begin position="382"/>
        <end position="395"/>
    </location>
</feature>
<dbReference type="Gene3D" id="2.30.29.30">
    <property type="entry name" value="Pleckstrin-homology domain (PH domain)/Phosphotyrosine-binding domain (PTB)"/>
    <property type="match status" value="1"/>
</dbReference>
<proteinExistence type="predicted"/>
<dbReference type="InterPro" id="IPR000095">
    <property type="entry name" value="CRIB_dom"/>
</dbReference>
<evidence type="ECO:0000259" key="3">
    <source>
        <dbReference type="PROSITE" id="PS50108"/>
    </source>
</evidence>
<feature type="domain" description="CRIB" evidence="3">
    <location>
        <begin position="130"/>
        <end position="143"/>
    </location>
</feature>
<evidence type="ECO:0000259" key="2">
    <source>
        <dbReference type="PROSITE" id="PS50003"/>
    </source>
</evidence>
<dbReference type="PROSITE" id="PS50108">
    <property type="entry name" value="CRIB"/>
    <property type="match status" value="2"/>
</dbReference>
<name>A0A5C3L6X3_COPMA</name>
<evidence type="ECO:0000313" key="5">
    <source>
        <dbReference type="Proteomes" id="UP000307440"/>
    </source>
</evidence>
<feature type="compositionally biased region" description="Low complexity" evidence="1">
    <location>
        <begin position="177"/>
        <end position="190"/>
    </location>
</feature>
<feature type="compositionally biased region" description="Low complexity" evidence="1">
    <location>
        <begin position="361"/>
        <end position="373"/>
    </location>
</feature>
<gene>
    <name evidence="4" type="ORF">FA15DRAFT_60886</name>
</gene>
<dbReference type="InterPro" id="IPR001849">
    <property type="entry name" value="PH_domain"/>
</dbReference>
<dbReference type="Pfam" id="PF00786">
    <property type="entry name" value="PBD"/>
    <property type="match status" value="1"/>
</dbReference>
<evidence type="ECO:0000256" key="1">
    <source>
        <dbReference type="SAM" id="MobiDB-lite"/>
    </source>
</evidence>
<feature type="region of interest" description="Disordered" evidence="1">
    <location>
        <begin position="357"/>
        <end position="473"/>
    </location>
</feature>
<dbReference type="SMART" id="SM00233">
    <property type="entry name" value="PH"/>
    <property type="match status" value="2"/>
</dbReference>